<comment type="caution">
    <text evidence="2">The sequence shown here is derived from an EMBL/GenBank/DDBJ whole genome shotgun (WGS) entry which is preliminary data.</text>
</comment>
<organism evidence="2 3">
    <name type="scientific">Candidatus Taylorbacteria bacterium RIFCSPHIGHO2_01_FULL_46_22b</name>
    <dbReference type="NCBI Taxonomy" id="1802301"/>
    <lineage>
        <taxon>Bacteria</taxon>
        <taxon>Candidatus Tayloriibacteriota</taxon>
    </lineage>
</organism>
<dbReference type="EMBL" id="MHRF01000007">
    <property type="protein sequence ID" value="OHA18280.1"/>
    <property type="molecule type" value="Genomic_DNA"/>
</dbReference>
<protein>
    <recommendedName>
        <fullName evidence="1">Bacterial spore germination immunoglobulin-like domain-containing protein</fullName>
    </recommendedName>
</protein>
<dbReference type="AlphaFoldDB" id="A0A1G2M310"/>
<evidence type="ECO:0000313" key="2">
    <source>
        <dbReference type="EMBL" id="OHA18280.1"/>
    </source>
</evidence>
<proteinExistence type="predicted"/>
<accession>A0A1G2M310</accession>
<dbReference type="Proteomes" id="UP000178873">
    <property type="component" value="Unassembled WGS sequence"/>
</dbReference>
<dbReference type="Pfam" id="PF10648">
    <property type="entry name" value="Gmad2"/>
    <property type="match status" value="1"/>
</dbReference>
<dbReference type="STRING" id="1802301.A2664_02350"/>
<evidence type="ECO:0000259" key="1">
    <source>
        <dbReference type="Pfam" id="PF10648"/>
    </source>
</evidence>
<sequence>MKKKDIVLLSVGILVAVGALLFVIKGDEDAWLCIDGNWVAHGTPRTERPVSACGQVAGGSFEDCVSAGNPIMESYPRQCRDTEGHLFVESLGNIIEKQNLVQLTSPEPNAFIQSPITITGQARGVWFFEASFPVFLVDWDGKIIAQGIAQAKSDWMTEEFVPFEAVLTFEKPSYGERGALILRKDNPSGLPEHDDALEVPIRFK</sequence>
<evidence type="ECO:0000313" key="3">
    <source>
        <dbReference type="Proteomes" id="UP000178873"/>
    </source>
</evidence>
<dbReference type="InterPro" id="IPR018911">
    <property type="entry name" value="Gmad2_Ig-like_dom"/>
</dbReference>
<name>A0A1G2M310_9BACT</name>
<feature type="domain" description="Bacterial spore germination immunoglobulin-like" evidence="1">
    <location>
        <begin position="101"/>
        <end position="188"/>
    </location>
</feature>
<gene>
    <name evidence="2" type="ORF">A2664_02350</name>
</gene>
<reference evidence="2 3" key="1">
    <citation type="journal article" date="2016" name="Nat. Commun.">
        <title>Thousands of microbial genomes shed light on interconnected biogeochemical processes in an aquifer system.</title>
        <authorList>
            <person name="Anantharaman K."/>
            <person name="Brown C.T."/>
            <person name="Hug L.A."/>
            <person name="Sharon I."/>
            <person name="Castelle C.J."/>
            <person name="Probst A.J."/>
            <person name="Thomas B.C."/>
            <person name="Singh A."/>
            <person name="Wilkins M.J."/>
            <person name="Karaoz U."/>
            <person name="Brodie E.L."/>
            <person name="Williams K.H."/>
            <person name="Hubbard S.S."/>
            <person name="Banfield J.F."/>
        </authorList>
    </citation>
    <scope>NUCLEOTIDE SEQUENCE [LARGE SCALE GENOMIC DNA]</scope>
</reference>